<evidence type="ECO:0000313" key="2">
    <source>
        <dbReference type="EMBL" id="XCG49648.1"/>
    </source>
</evidence>
<name>A0AAU8CSN1_9HYPH</name>
<gene>
    <name evidence="2" type="ORF">ABVK50_03300</name>
</gene>
<dbReference type="InterPro" id="IPR036162">
    <property type="entry name" value="Resolvase-like_N_sf"/>
</dbReference>
<dbReference type="PROSITE" id="PS51736">
    <property type="entry name" value="RECOMBINASES_3"/>
    <property type="match status" value="1"/>
</dbReference>
<dbReference type="InterPro" id="IPR050639">
    <property type="entry name" value="SSR_resolvase"/>
</dbReference>
<dbReference type="EMBL" id="CP159253">
    <property type="protein sequence ID" value="XCG49648.1"/>
    <property type="molecule type" value="Genomic_DNA"/>
</dbReference>
<proteinExistence type="predicted"/>
<organism evidence="2">
    <name type="scientific">Mesorhizobium sp. WSM2240</name>
    <dbReference type="NCBI Taxonomy" id="3228851"/>
    <lineage>
        <taxon>Bacteria</taxon>
        <taxon>Pseudomonadati</taxon>
        <taxon>Pseudomonadota</taxon>
        <taxon>Alphaproteobacteria</taxon>
        <taxon>Hyphomicrobiales</taxon>
        <taxon>Phyllobacteriaceae</taxon>
        <taxon>Mesorhizobium</taxon>
    </lineage>
</organism>
<evidence type="ECO:0000259" key="1">
    <source>
        <dbReference type="PROSITE" id="PS51736"/>
    </source>
</evidence>
<sequence>MLRASNRPDECVTAAHRGKLAYIYVRQSSVNQVRHHQESTELQYRLVDRAVALGWPHEREHVIDEDLGKSGAGTVERVGFKKLIAEIGLGNAGLVISFDASRLARNNRNWHQLLDLCSLFGVIIADGELLYDPCAYHDRLLLGLSGIMSEAELHQIWQRLHQGERQKAARGELRLPVPAGLAHGRSDPDQFSITMSRCRRGSAWSSPNSASFTVHGP</sequence>
<dbReference type="PANTHER" id="PTHR30461:SF23">
    <property type="entry name" value="DNA RECOMBINASE-RELATED"/>
    <property type="match status" value="1"/>
</dbReference>
<dbReference type="SMART" id="SM00857">
    <property type="entry name" value="Resolvase"/>
    <property type="match status" value="1"/>
</dbReference>
<reference evidence="2" key="1">
    <citation type="submission" date="2024-06" db="EMBL/GenBank/DDBJ databases">
        <title>Mesorhizobium karijinii sp. nov., a symbiont of the iconic Swainsona formosa from arid Australia.</title>
        <authorList>
            <person name="Hill Y.J."/>
            <person name="Watkin E.L.J."/>
            <person name="O'Hara G.W."/>
            <person name="Terpolilli J."/>
            <person name="Tye M.L."/>
            <person name="Kohlmeier M.G."/>
        </authorList>
    </citation>
    <scope>NUCLEOTIDE SEQUENCE</scope>
    <source>
        <strain evidence="2">WSM2240</strain>
    </source>
</reference>
<dbReference type="Gene3D" id="3.40.50.1390">
    <property type="entry name" value="Resolvase, N-terminal catalytic domain"/>
    <property type="match status" value="1"/>
</dbReference>
<dbReference type="GO" id="GO:0003677">
    <property type="term" value="F:DNA binding"/>
    <property type="evidence" value="ECO:0007669"/>
    <property type="project" value="InterPro"/>
</dbReference>
<dbReference type="RefSeq" id="WP_353642819.1">
    <property type="nucleotide sequence ID" value="NZ_CP159253.1"/>
</dbReference>
<dbReference type="CDD" id="cd00338">
    <property type="entry name" value="Ser_Recombinase"/>
    <property type="match status" value="1"/>
</dbReference>
<dbReference type="PANTHER" id="PTHR30461">
    <property type="entry name" value="DNA-INVERTASE FROM LAMBDOID PROPHAGE"/>
    <property type="match status" value="1"/>
</dbReference>
<dbReference type="InterPro" id="IPR006119">
    <property type="entry name" value="Resolv_N"/>
</dbReference>
<dbReference type="Pfam" id="PF00239">
    <property type="entry name" value="Resolvase"/>
    <property type="match status" value="1"/>
</dbReference>
<dbReference type="SUPFAM" id="SSF53041">
    <property type="entry name" value="Resolvase-like"/>
    <property type="match status" value="1"/>
</dbReference>
<feature type="domain" description="Resolvase/invertase-type recombinase catalytic" evidence="1">
    <location>
        <begin position="20"/>
        <end position="171"/>
    </location>
</feature>
<protein>
    <submittedName>
        <fullName evidence="2">Recombinase family protein</fullName>
    </submittedName>
</protein>
<accession>A0AAU8CSN1</accession>
<dbReference type="AlphaFoldDB" id="A0AAU8CSN1"/>
<dbReference type="GO" id="GO:0000150">
    <property type="term" value="F:DNA strand exchange activity"/>
    <property type="evidence" value="ECO:0007669"/>
    <property type="project" value="InterPro"/>
</dbReference>